<dbReference type="Proteomes" id="UP000295375">
    <property type="component" value="Unassembled WGS sequence"/>
</dbReference>
<evidence type="ECO:0000256" key="1">
    <source>
        <dbReference type="ARBA" id="ARBA00008522"/>
    </source>
</evidence>
<sequence length="149" mass="16632">MRTIWIDADACPKVIKDIVFRASGRTQTPVTMVANQYLPKPASSLIRCVQVEKGFDAADHYLVQHSQPGDLVVTQDIPLAAELIDKKVAALNPRGELYTLDNVRQRLNIRDFLDTMRASGEHTGGPAAFSDKDKQRFANALDRWLAKKV</sequence>
<reference evidence="3 4" key="1">
    <citation type="submission" date="2019-03" db="EMBL/GenBank/DDBJ databases">
        <title>Genomic Encyclopedia of Type Strains, Phase IV (KMG-IV): sequencing the most valuable type-strain genomes for metagenomic binning, comparative biology and taxonomic classification.</title>
        <authorList>
            <person name="Goeker M."/>
        </authorList>
    </citation>
    <scope>NUCLEOTIDE SEQUENCE [LARGE SCALE GENOMIC DNA]</scope>
    <source>
        <strain evidence="3 4">DSM 103792</strain>
    </source>
</reference>
<proteinExistence type="inferred from homology"/>
<protein>
    <recommendedName>
        <fullName evidence="2">UPF0178 protein EV696_1207</fullName>
    </recommendedName>
</protein>
<dbReference type="OrthoDB" id="9798918at2"/>
<name>A0A4R6UF40_9GAMM</name>
<dbReference type="PANTHER" id="PTHR35146:SF1">
    <property type="entry name" value="UPF0178 PROTEIN YAII"/>
    <property type="match status" value="1"/>
</dbReference>
<evidence type="ECO:0000256" key="2">
    <source>
        <dbReference type="HAMAP-Rule" id="MF_00489"/>
    </source>
</evidence>
<evidence type="ECO:0000313" key="4">
    <source>
        <dbReference type="Proteomes" id="UP000295375"/>
    </source>
</evidence>
<dbReference type="HAMAP" id="MF_00489">
    <property type="entry name" value="UPF0178"/>
    <property type="match status" value="1"/>
</dbReference>
<dbReference type="PANTHER" id="PTHR35146">
    <property type="entry name" value="UPF0178 PROTEIN YAII"/>
    <property type="match status" value="1"/>
</dbReference>
<comment type="caution">
    <text evidence="3">The sequence shown here is derived from an EMBL/GenBank/DDBJ whole genome shotgun (WGS) entry which is preliminary data.</text>
</comment>
<keyword evidence="4" id="KW-1185">Reference proteome</keyword>
<dbReference type="AlphaFoldDB" id="A0A4R6UF40"/>
<dbReference type="InterPro" id="IPR003791">
    <property type="entry name" value="UPF0178"/>
</dbReference>
<dbReference type="CDD" id="cd18720">
    <property type="entry name" value="PIN_YqxD-like"/>
    <property type="match status" value="1"/>
</dbReference>
<organism evidence="3 4">
    <name type="scientific">Permianibacter aggregans</name>
    <dbReference type="NCBI Taxonomy" id="1510150"/>
    <lineage>
        <taxon>Bacteria</taxon>
        <taxon>Pseudomonadati</taxon>
        <taxon>Pseudomonadota</taxon>
        <taxon>Gammaproteobacteria</taxon>
        <taxon>Pseudomonadales</taxon>
        <taxon>Pseudomonadaceae</taxon>
        <taxon>Permianibacter</taxon>
    </lineage>
</organism>
<accession>A0A4R6UF40</accession>
<dbReference type="RefSeq" id="WP_133592698.1">
    <property type="nucleotide sequence ID" value="NZ_CP037953.1"/>
</dbReference>
<dbReference type="EMBL" id="SNYM01000020">
    <property type="protein sequence ID" value="TDQ45430.1"/>
    <property type="molecule type" value="Genomic_DNA"/>
</dbReference>
<evidence type="ECO:0000313" key="3">
    <source>
        <dbReference type="EMBL" id="TDQ45430.1"/>
    </source>
</evidence>
<gene>
    <name evidence="3" type="ORF">EV696_1207</name>
</gene>
<dbReference type="NCBIfam" id="NF001095">
    <property type="entry name" value="PRK00124.1"/>
    <property type="match status" value="1"/>
</dbReference>
<comment type="similarity">
    <text evidence="1 2">Belongs to the UPF0178 family.</text>
</comment>
<dbReference type="Pfam" id="PF02639">
    <property type="entry name" value="DUF188"/>
    <property type="match status" value="1"/>
</dbReference>